<sequence length="258" mass="29303">MSFITSSALQATGYVTLDRYDQAADPAEWLDLEYVGWRSSGITRFAPLASYAGDIECNGFWNHTPPRTDKDGVWIPSQVEKAPNLARRAQEPGANVGRCRVIELQPNTYADAIYNLHQDDNNRMNEEGDGWVVRAWFNLTDDPDSLLILREDRFDPSTEVRLPLPAGSRIIVDTQRFWHAVWHRGPSPRYSLITSWTSGPELDAYIEANHGEQHPQTVALDPQIIDAAQVEMHRRIEERRKAFEAQGIVMEPPADLYS</sequence>
<gene>
    <name evidence="1" type="ORF">GCM10007269_02560</name>
</gene>
<evidence type="ECO:0000313" key="1">
    <source>
        <dbReference type="EMBL" id="GGD62857.1"/>
    </source>
</evidence>
<evidence type="ECO:0000313" key="2">
    <source>
        <dbReference type="Proteomes" id="UP000629365"/>
    </source>
</evidence>
<comment type="caution">
    <text evidence="1">The sequence shown here is derived from an EMBL/GenBank/DDBJ whole genome shotgun (WGS) entry which is preliminary data.</text>
</comment>
<protein>
    <submittedName>
        <fullName evidence="1">Uncharacterized protein</fullName>
    </submittedName>
</protein>
<dbReference type="Proteomes" id="UP000629365">
    <property type="component" value="Unassembled WGS sequence"/>
</dbReference>
<dbReference type="EMBL" id="BMCM01000001">
    <property type="protein sequence ID" value="GGD62857.1"/>
    <property type="molecule type" value="Genomic_DNA"/>
</dbReference>
<proteinExistence type="predicted"/>
<reference evidence="2" key="1">
    <citation type="journal article" date="2019" name="Int. J. Syst. Evol. Microbiol.">
        <title>The Global Catalogue of Microorganisms (GCM) 10K type strain sequencing project: providing services to taxonomists for standard genome sequencing and annotation.</title>
        <authorList>
            <consortium name="The Broad Institute Genomics Platform"/>
            <consortium name="The Broad Institute Genome Sequencing Center for Infectious Disease"/>
            <person name="Wu L."/>
            <person name="Ma J."/>
        </authorList>
    </citation>
    <scope>NUCLEOTIDE SEQUENCE [LARGE SCALE GENOMIC DNA]</scope>
    <source>
        <strain evidence="2">CCM 7640</strain>
    </source>
</reference>
<name>A0ABQ1RCR8_9MICO</name>
<organism evidence="1 2">
    <name type="scientific">Microbacterium murale</name>
    <dbReference type="NCBI Taxonomy" id="1081040"/>
    <lineage>
        <taxon>Bacteria</taxon>
        <taxon>Bacillati</taxon>
        <taxon>Actinomycetota</taxon>
        <taxon>Actinomycetes</taxon>
        <taxon>Micrococcales</taxon>
        <taxon>Microbacteriaceae</taxon>
        <taxon>Microbacterium</taxon>
    </lineage>
</organism>
<accession>A0ABQ1RCR8</accession>
<dbReference type="RefSeq" id="WP_188434723.1">
    <property type="nucleotide sequence ID" value="NZ_BMCM01000001.1"/>
</dbReference>
<keyword evidence="2" id="KW-1185">Reference proteome</keyword>